<proteinExistence type="predicted"/>
<reference evidence="1" key="1">
    <citation type="submission" date="2022-06" db="EMBL/GenBank/DDBJ databases">
        <title>Phylogenomic reconstructions and comparative analyses of Kickxellomycotina fungi.</title>
        <authorList>
            <person name="Reynolds N.K."/>
            <person name="Stajich J.E."/>
            <person name="Barry K."/>
            <person name="Grigoriev I.V."/>
            <person name="Crous P."/>
            <person name="Smith M.E."/>
        </authorList>
    </citation>
    <scope>NUCLEOTIDE SEQUENCE</scope>
    <source>
        <strain evidence="1">RSA 2271</strain>
    </source>
</reference>
<keyword evidence="2" id="KW-1185">Reference proteome</keyword>
<organism evidence="1 2">
    <name type="scientific">Spiromyces aspiralis</name>
    <dbReference type="NCBI Taxonomy" id="68401"/>
    <lineage>
        <taxon>Eukaryota</taxon>
        <taxon>Fungi</taxon>
        <taxon>Fungi incertae sedis</taxon>
        <taxon>Zoopagomycota</taxon>
        <taxon>Kickxellomycotina</taxon>
        <taxon>Kickxellomycetes</taxon>
        <taxon>Kickxellales</taxon>
        <taxon>Kickxellaceae</taxon>
        <taxon>Spiromyces</taxon>
    </lineage>
</organism>
<name>A0ACC1HU74_9FUNG</name>
<dbReference type="EMBL" id="JAMZIH010000781">
    <property type="protein sequence ID" value="KAJ1678881.1"/>
    <property type="molecule type" value="Genomic_DNA"/>
</dbReference>
<accession>A0ACC1HU74</accession>
<dbReference type="Proteomes" id="UP001145114">
    <property type="component" value="Unassembled WGS sequence"/>
</dbReference>
<protein>
    <submittedName>
        <fullName evidence="1">Uncharacterized protein</fullName>
    </submittedName>
</protein>
<evidence type="ECO:0000313" key="1">
    <source>
        <dbReference type="EMBL" id="KAJ1678881.1"/>
    </source>
</evidence>
<evidence type="ECO:0000313" key="2">
    <source>
        <dbReference type="Proteomes" id="UP001145114"/>
    </source>
</evidence>
<sequence length="330" mass="35999">MEFLHRNPRFSPPPASFARQTRPDHANDGSNYHHSELTSNYPAAPPLYTGGGNGYYHHGQQQQGQYSRSGSSYTPTPTDTLAPPSGVAIGDDHYEYPNQRTSEIKLLDNTSYNNYKGSSSSGDPVYGAPIGGAADGVYGFAEEPKKRKRGLPEFNEINVWDSRSASSTNSNNNIVDQLIGNIGFERNGVVTVPLAIHLNVSNPNYIQWTINNVTVDGFIDIGSGDKYNVGKGMLPEKFKMPKKSVDNDMVILFNFHLDPNLDNFRQAAQVVTNSCVPNGPPLKFSYDAKVSIKPISSLGIKPKISDTVNFDCPLQGIEQLGISIKDITGG</sequence>
<gene>
    <name evidence="1" type="ORF">EV182_003164</name>
</gene>
<comment type="caution">
    <text evidence="1">The sequence shown here is derived from an EMBL/GenBank/DDBJ whole genome shotgun (WGS) entry which is preliminary data.</text>
</comment>